<feature type="modified residue" description="Glycine radical" evidence="9">
    <location>
        <position position="394"/>
    </location>
</feature>
<keyword evidence="6 9" id="KW-0556">Organic radical</keyword>
<dbReference type="InterPro" id="IPR004184">
    <property type="entry name" value="PFL_dom"/>
</dbReference>
<dbReference type="PANTHER" id="PTHR30191:SF0">
    <property type="entry name" value="FORMATE ACETYLTRANSFERASE 1"/>
    <property type="match status" value="1"/>
</dbReference>
<dbReference type="PROSITE" id="PS51149">
    <property type="entry name" value="GLY_RADICAL_2"/>
    <property type="match status" value="1"/>
</dbReference>
<dbReference type="InterPro" id="IPR019777">
    <property type="entry name" value="Form_AcTrfase_GR_CS"/>
</dbReference>
<evidence type="ECO:0000256" key="5">
    <source>
        <dbReference type="ARBA" id="ARBA00022679"/>
    </source>
</evidence>
<dbReference type="InterPro" id="IPR001150">
    <property type="entry name" value="Gly_radical"/>
</dbReference>
<feature type="domain" description="PFL" evidence="11">
    <location>
        <begin position="1"/>
        <end position="284"/>
    </location>
</feature>
<dbReference type="SUPFAM" id="SSF51998">
    <property type="entry name" value="PFL-like glycyl radical enzymes"/>
    <property type="match status" value="1"/>
</dbReference>
<dbReference type="InterPro" id="IPR050244">
    <property type="entry name" value="Auton_GlycylRad_Cofactor"/>
</dbReference>
<evidence type="ECO:0000256" key="9">
    <source>
        <dbReference type="PROSITE-ProRule" id="PRU00493"/>
    </source>
</evidence>
<dbReference type="PANTHER" id="PTHR30191">
    <property type="entry name" value="FORMATE ACETYLTRANSFERASE"/>
    <property type="match status" value="1"/>
</dbReference>
<dbReference type="GO" id="GO:0008861">
    <property type="term" value="F:formate C-acetyltransferase activity"/>
    <property type="evidence" value="ECO:0007669"/>
    <property type="project" value="UniProtKB-EC"/>
</dbReference>
<evidence type="ECO:0000256" key="7">
    <source>
        <dbReference type="ARBA" id="ARBA00023315"/>
    </source>
</evidence>
<reference evidence="12 13" key="1">
    <citation type="submission" date="2018-06" db="EMBL/GenBank/DDBJ databases">
        <authorList>
            <consortium name="Pathogen Informatics"/>
            <person name="Doyle S."/>
        </authorList>
    </citation>
    <scope>NUCLEOTIDE SEQUENCE [LARGE SCALE GENOMIC DNA]</scope>
    <source>
        <strain evidence="12 13">NCTC9177</strain>
    </source>
</reference>
<evidence type="ECO:0000313" key="12">
    <source>
        <dbReference type="EMBL" id="STS89503.1"/>
    </source>
</evidence>
<gene>
    <name evidence="12" type="primary">pflB_1</name>
    <name evidence="12" type="ORF">NCTC9177_03385</name>
</gene>
<keyword evidence="7 12" id="KW-0012">Acyltransferase</keyword>
<feature type="domain" description="Glycine radical" evidence="10">
    <location>
        <begin position="291"/>
        <end position="419"/>
    </location>
</feature>
<keyword evidence="12" id="KW-0670">Pyruvate</keyword>
<dbReference type="Proteomes" id="UP000254545">
    <property type="component" value="Unassembled WGS sequence"/>
</dbReference>
<evidence type="ECO:0000259" key="10">
    <source>
        <dbReference type="PROSITE" id="PS51149"/>
    </source>
</evidence>
<keyword evidence="5 12" id="KW-0808">Transferase</keyword>
<dbReference type="GO" id="GO:0016829">
    <property type="term" value="F:lyase activity"/>
    <property type="evidence" value="ECO:0007669"/>
    <property type="project" value="UniProtKB-KW"/>
</dbReference>
<keyword evidence="4" id="KW-0963">Cytoplasm</keyword>
<evidence type="ECO:0000256" key="6">
    <source>
        <dbReference type="ARBA" id="ARBA00022818"/>
    </source>
</evidence>
<name>A0A7H4MGQ3_KLEVA</name>
<dbReference type="GO" id="GO:0005829">
    <property type="term" value="C:cytosol"/>
    <property type="evidence" value="ECO:0007669"/>
    <property type="project" value="TreeGrafter"/>
</dbReference>
<evidence type="ECO:0000313" key="13">
    <source>
        <dbReference type="Proteomes" id="UP000254545"/>
    </source>
</evidence>
<dbReference type="Gene3D" id="3.20.70.20">
    <property type="match status" value="1"/>
</dbReference>
<evidence type="ECO:0000256" key="1">
    <source>
        <dbReference type="ARBA" id="ARBA00004496"/>
    </source>
</evidence>
<dbReference type="Pfam" id="PF01228">
    <property type="entry name" value="Gly_radical"/>
    <property type="match status" value="1"/>
</dbReference>
<dbReference type="PROSITE" id="PS51554">
    <property type="entry name" value="PFL"/>
    <property type="match status" value="1"/>
</dbReference>
<dbReference type="Pfam" id="PF02901">
    <property type="entry name" value="PFL-like"/>
    <property type="match status" value="2"/>
</dbReference>
<sequence length="419" mass="46997">MGVDGRTLVTKNSFRFLNTLYTMGPSPEPNITILWSEKLPLSFKKFAAKVSIDTSSLQYENDDLMRPDFNNDDYAIACCVSPMVVGKQMQFFGARANLAKTMLYAINGGVDEKLKMQVGPKSEPIKGDVLNFDEVMDRMDHFMDWLAKQYVTALNIIHYMHDKYSYEASLMALHDRDVIRTMACGIAVCPLLLTPCLLSNMRKLNRFVTKTVWLSTSKSKGEYPQFGNNDARVDDMAVDLVERFMKKIQKLHTYRNAIPTQSVLTITSNVVYGKKTGNTPDGRRAGAPFGPGANPMHGRDQKGAVASLTSVAKLPFAYAKDGISYTFSIVPNALGKDDEVRKTNLAGLMDGYFHHEASIEGGQHLNVNVMNREMLLDAMENPEKYPQLTIRVSGYAVRFNSLTKEQQQDVITRTFTQTM</sequence>
<evidence type="ECO:0000256" key="2">
    <source>
        <dbReference type="ARBA" id="ARBA00008375"/>
    </source>
</evidence>
<proteinExistence type="inferred from homology"/>
<comment type="caution">
    <text evidence="12">The sequence shown here is derived from an EMBL/GenBank/DDBJ whole genome shotgun (WGS) entry which is preliminary data.</text>
</comment>
<evidence type="ECO:0000256" key="4">
    <source>
        <dbReference type="ARBA" id="ARBA00022490"/>
    </source>
</evidence>
<dbReference type="AlphaFoldDB" id="A0A7H4MGQ3"/>
<accession>A0A7H4MGQ3</accession>
<organism evidence="12 13">
    <name type="scientific">Klebsiella variicola</name>
    <dbReference type="NCBI Taxonomy" id="244366"/>
    <lineage>
        <taxon>Bacteria</taxon>
        <taxon>Pseudomonadati</taxon>
        <taxon>Pseudomonadota</taxon>
        <taxon>Gammaproteobacteria</taxon>
        <taxon>Enterobacterales</taxon>
        <taxon>Enterobacteriaceae</taxon>
        <taxon>Klebsiella/Raoultella group</taxon>
        <taxon>Klebsiella</taxon>
        <taxon>Klebsiella pneumoniae complex</taxon>
    </lineage>
</organism>
<comment type="catalytic activity">
    <reaction evidence="8">
        <text>formate + acetyl-CoA = pyruvate + CoA</text>
        <dbReference type="Rhea" id="RHEA:11844"/>
        <dbReference type="ChEBI" id="CHEBI:15361"/>
        <dbReference type="ChEBI" id="CHEBI:15740"/>
        <dbReference type="ChEBI" id="CHEBI:57287"/>
        <dbReference type="ChEBI" id="CHEBI:57288"/>
        <dbReference type="EC" id="2.3.1.54"/>
    </reaction>
</comment>
<keyword evidence="12" id="KW-0456">Lyase</keyword>
<dbReference type="PROSITE" id="PS00850">
    <property type="entry name" value="GLY_RADICAL_1"/>
    <property type="match status" value="1"/>
</dbReference>
<evidence type="ECO:0000256" key="8">
    <source>
        <dbReference type="ARBA" id="ARBA00049029"/>
    </source>
</evidence>
<protein>
    <recommendedName>
        <fullName evidence="3">formate C-acetyltransferase</fullName>
        <ecNumber evidence="3">2.3.1.54</ecNumber>
    </recommendedName>
</protein>
<dbReference type="EC" id="2.3.1.54" evidence="3"/>
<comment type="similarity">
    <text evidence="2">Belongs to the glycyl radical enzyme (GRE) family. PFL subfamily.</text>
</comment>
<comment type="subcellular location">
    <subcellularLocation>
        <location evidence="1">Cytoplasm</location>
    </subcellularLocation>
</comment>
<evidence type="ECO:0000256" key="3">
    <source>
        <dbReference type="ARBA" id="ARBA00013214"/>
    </source>
</evidence>
<evidence type="ECO:0000259" key="11">
    <source>
        <dbReference type="PROSITE" id="PS51554"/>
    </source>
</evidence>
<dbReference type="EMBL" id="UGKR01000003">
    <property type="protein sequence ID" value="STS89503.1"/>
    <property type="molecule type" value="Genomic_DNA"/>
</dbReference>